<sequence length="174" mass="17818">GARVTLVAANAALPDPAGVDVVPVGTALELREAVIRAAADADAVVMAAAVADFRPAAYAAGKIKKKDGQEPEPVALVRNPDVLAEIAAGRARPGQVIVGFAAETDDVLANGRAKLKRKGCDLLVVNEVGERRTFGSEENEAVVLGADGSETPVPHGPKEALADTVWDLVAGRLA</sequence>
<dbReference type="AlphaFoldDB" id="A0A6G3TYP9"/>
<gene>
    <name evidence="2" type="ORF">G3I38_07530</name>
</gene>
<dbReference type="GO" id="GO:0003824">
    <property type="term" value="F:catalytic activity"/>
    <property type="evidence" value="ECO:0007669"/>
    <property type="project" value="UniProtKB-ARBA"/>
</dbReference>
<dbReference type="InterPro" id="IPR007085">
    <property type="entry name" value="DNA/pantothenate-metab_flavo_C"/>
</dbReference>
<dbReference type="Gene3D" id="3.40.50.10300">
    <property type="entry name" value="CoaB-like"/>
    <property type="match status" value="1"/>
</dbReference>
<dbReference type="SUPFAM" id="SSF102645">
    <property type="entry name" value="CoaB-like"/>
    <property type="match status" value="1"/>
</dbReference>
<comment type="caution">
    <text evidence="2">The sequence shown here is derived from an EMBL/GenBank/DDBJ whole genome shotgun (WGS) entry which is preliminary data.</text>
</comment>
<accession>A0A6G3TYP9</accession>
<organism evidence="2">
    <name type="scientific">Streptomyces sp. SID7958</name>
    <dbReference type="NCBI Taxonomy" id="2706093"/>
    <lineage>
        <taxon>Bacteria</taxon>
        <taxon>Bacillati</taxon>
        <taxon>Actinomycetota</taxon>
        <taxon>Actinomycetes</taxon>
        <taxon>Kitasatosporales</taxon>
        <taxon>Streptomycetaceae</taxon>
        <taxon>Streptomyces</taxon>
    </lineage>
</organism>
<dbReference type="RefSeq" id="WP_275404009.1">
    <property type="nucleotide sequence ID" value="NZ_JAAGMU010000409.1"/>
</dbReference>
<protein>
    <submittedName>
        <fullName evidence="2">Phosphopantothenoylcysteine decarboxylase</fullName>
    </submittedName>
</protein>
<dbReference type="GO" id="GO:0015937">
    <property type="term" value="P:coenzyme A biosynthetic process"/>
    <property type="evidence" value="ECO:0007669"/>
    <property type="project" value="UniProtKB-ARBA"/>
</dbReference>
<dbReference type="Pfam" id="PF04127">
    <property type="entry name" value="DFP"/>
    <property type="match status" value="1"/>
</dbReference>
<proteinExistence type="predicted"/>
<dbReference type="EMBL" id="JAAGMU010000409">
    <property type="protein sequence ID" value="NEC79097.1"/>
    <property type="molecule type" value="Genomic_DNA"/>
</dbReference>
<reference evidence="2" key="1">
    <citation type="submission" date="2020-01" db="EMBL/GenBank/DDBJ databases">
        <title>Insect and environment-associated Actinomycetes.</title>
        <authorList>
            <person name="Currrie C."/>
            <person name="Chevrette M."/>
            <person name="Carlson C."/>
            <person name="Stubbendieck R."/>
            <person name="Wendt-Pienkowski E."/>
        </authorList>
    </citation>
    <scope>NUCLEOTIDE SEQUENCE</scope>
    <source>
        <strain evidence="2">SID7958</strain>
    </source>
</reference>
<feature type="non-terminal residue" evidence="2">
    <location>
        <position position="1"/>
    </location>
</feature>
<evidence type="ECO:0000259" key="1">
    <source>
        <dbReference type="Pfam" id="PF04127"/>
    </source>
</evidence>
<feature type="domain" description="DNA/pantothenate metabolism flavoprotein C-terminal" evidence="1">
    <location>
        <begin position="1"/>
        <end position="170"/>
    </location>
</feature>
<evidence type="ECO:0000313" key="2">
    <source>
        <dbReference type="EMBL" id="NEC79097.1"/>
    </source>
</evidence>
<dbReference type="InterPro" id="IPR035929">
    <property type="entry name" value="CoaB-like_sf"/>
</dbReference>
<name>A0A6G3TYP9_9ACTN</name>